<dbReference type="GO" id="GO:0006355">
    <property type="term" value="P:regulation of DNA-templated transcription"/>
    <property type="evidence" value="ECO:0007669"/>
    <property type="project" value="InterPro"/>
</dbReference>
<accession>A0AAQ3SBJ2</accession>
<comment type="similarity">
    <text evidence="2 10">Belongs to the Aux/IAA family.</text>
</comment>
<protein>
    <recommendedName>
        <fullName evidence="10">Auxin-induced protein</fullName>
    </recommendedName>
</protein>
<dbReference type="InterPro" id="IPR053793">
    <property type="entry name" value="PB1-like"/>
</dbReference>
<dbReference type="EMBL" id="CP144700">
    <property type="protein sequence ID" value="WVZ24677.1"/>
    <property type="molecule type" value="Genomic_DNA"/>
</dbReference>
<evidence type="ECO:0000256" key="9">
    <source>
        <dbReference type="ARBA" id="ARBA00025283"/>
    </source>
</evidence>
<dbReference type="Gene3D" id="3.10.20.90">
    <property type="entry name" value="Phosphatidylinositol 3-kinase Catalytic Subunit, Chain A, domain 1"/>
    <property type="match status" value="1"/>
</dbReference>
<dbReference type="Proteomes" id="UP001374535">
    <property type="component" value="Chromosome 1"/>
</dbReference>
<evidence type="ECO:0000256" key="6">
    <source>
        <dbReference type="ARBA" id="ARBA00023163"/>
    </source>
</evidence>
<dbReference type="GO" id="GO:0009734">
    <property type="term" value="P:auxin-activated signaling pathway"/>
    <property type="evidence" value="ECO:0007669"/>
    <property type="project" value="UniProtKB-UniRule"/>
</dbReference>
<keyword evidence="7 10" id="KW-0539">Nucleus</keyword>
<evidence type="ECO:0000256" key="4">
    <source>
        <dbReference type="ARBA" id="ARBA00022491"/>
    </source>
</evidence>
<dbReference type="PANTHER" id="PTHR31734">
    <property type="entry name" value="AUXIN-RESPONSIVE PROTEIN IAA17"/>
    <property type="match status" value="1"/>
</dbReference>
<proteinExistence type="inferred from homology"/>
<dbReference type="PROSITE" id="PS51745">
    <property type="entry name" value="PB1"/>
    <property type="match status" value="1"/>
</dbReference>
<evidence type="ECO:0000256" key="5">
    <source>
        <dbReference type="ARBA" id="ARBA00023015"/>
    </source>
</evidence>
<evidence type="ECO:0000259" key="12">
    <source>
        <dbReference type="PROSITE" id="PS51745"/>
    </source>
</evidence>
<dbReference type="PANTHER" id="PTHR31734:SF236">
    <property type="entry name" value="AUXIN-INDUCED PROTEIN"/>
    <property type="match status" value="1"/>
</dbReference>
<feature type="region of interest" description="Disordered" evidence="11">
    <location>
        <begin position="55"/>
        <end position="78"/>
    </location>
</feature>
<dbReference type="SUPFAM" id="SSF54277">
    <property type="entry name" value="CAD &amp; PB1 domains"/>
    <property type="match status" value="1"/>
</dbReference>
<keyword evidence="8 10" id="KW-0927">Auxin signaling pathway</keyword>
<comment type="function">
    <text evidence="9">Aux/IAA proteins are short-lived transcriptional factors that function as repressors of early auxin response genes at low auxin concentrations. Repression is thought to result from the interaction with auxin response factors (ARFs), proteins that bind to the auxin-responsive promoter element (AuxRE). Formation of heterodimers with ARF proteins may alter their ability to modulate early auxin response genes expression.</text>
</comment>
<dbReference type="InterPro" id="IPR003311">
    <property type="entry name" value="AUX_IAA"/>
</dbReference>
<name>A0AAQ3SBJ2_VIGMU</name>
<evidence type="ECO:0000256" key="3">
    <source>
        <dbReference type="ARBA" id="ARBA00011726"/>
    </source>
</evidence>
<comment type="subcellular location">
    <subcellularLocation>
        <location evidence="1 10">Nucleus</location>
    </subcellularLocation>
</comment>
<evidence type="ECO:0000313" key="14">
    <source>
        <dbReference type="Proteomes" id="UP001374535"/>
    </source>
</evidence>
<dbReference type="AlphaFoldDB" id="A0AAQ3SBJ2"/>
<sequence>MDDSVNARKFSSSSILSTSEWCGDICLGFGLLIRGMVLMDSCDRQRKEEHNIASKMWQRSHGSSEERKLELRLGPPSEDSLNESVKKCITERNESPLSLGYISTHEISASDKPGPGGAMVPTAWSSASYHQHQAKPSFFQLQSRPQNVLMMRKEVPQLCCVENKAFSPSSADAAVSTSDIRVNGLSWCLAKTSILISISKVFIFTVHVAKLFAYGPTKSRTVSGPVVGWPPIRSFRKNIASGSSSKLHTGSQQYQHFVPDNVASQKPTHNCGKGLFVKINMDGVPIGRKLNINAYDSYEKLSSGVDELFRGLLAEMKLSHISSSHCCSAQRHSCAGGIENKGEEEKEKANTSFLVGSGEYTLVYEDNEGDKMLVGDVPWHEEAEGVEKF</sequence>
<feature type="domain" description="PB1" evidence="12">
    <location>
        <begin position="274"/>
        <end position="389"/>
    </location>
</feature>
<reference evidence="13 14" key="1">
    <citation type="journal article" date="2023" name="Life. Sci Alliance">
        <title>Evolutionary insights into 3D genome organization and epigenetic landscape of Vigna mungo.</title>
        <authorList>
            <person name="Junaid A."/>
            <person name="Singh B."/>
            <person name="Bhatia S."/>
        </authorList>
    </citation>
    <scope>NUCLEOTIDE SEQUENCE [LARGE SCALE GENOMIC DNA]</scope>
    <source>
        <strain evidence="13">Urdbean</strain>
    </source>
</reference>
<evidence type="ECO:0000313" key="13">
    <source>
        <dbReference type="EMBL" id="WVZ24677.1"/>
    </source>
</evidence>
<gene>
    <name evidence="13" type="ORF">V8G54_003221</name>
</gene>
<evidence type="ECO:0000256" key="7">
    <source>
        <dbReference type="ARBA" id="ARBA00023242"/>
    </source>
</evidence>
<dbReference type="Pfam" id="PF02309">
    <property type="entry name" value="AUX_IAA"/>
    <property type="match status" value="1"/>
</dbReference>
<keyword evidence="14" id="KW-1185">Reference proteome</keyword>
<evidence type="ECO:0000256" key="1">
    <source>
        <dbReference type="ARBA" id="ARBA00004123"/>
    </source>
</evidence>
<evidence type="ECO:0000256" key="11">
    <source>
        <dbReference type="SAM" id="MobiDB-lite"/>
    </source>
</evidence>
<keyword evidence="4 10" id="KW-0678">Repressor</keyword>
<dbReference type="GO" id="GO:0005634">
    <property type="term" value="C:nucleus"/>
    <property type="evidence" value="ECO:0007669"/>
    <property type="project" value="UniProtKB-SubCell"/>
</dbReference>
<evidence type="ECO:0000256" key="8">
    <source>
        <dbReference type="ARBA" id="ARBA00023294"/>
    </source>
</evidence>
<keyword evidence="6 10" id="KW-0804">Transcription</keyword>
<organism evidence="13 14">
    <name type="scientific">Vigna mungo</name>
    <name type="common">Black gram</name>
    <name type="synonym">Phaseolus mungo</name>
    <dbReference type="NCBI Taxonomy" id="3915"/>
    <lineage>
        <taxon>Eukaryota</taxon>
        <taxon>Viridiplantae</taxon>
        <taxon>Streptophyta</taxon>
        <taxon>Embryophyta</taxon>
        <taxon>Tracheophyta</taxon>
        <taxon>Spermatophyta</taxon>
        <taxon>Magnoliopsida</taxon>
        <taxon>eudicotyledons</taxon>
        <taxon>Gunneridae</taxon>
        <taxon>Pentapetalae</taxon>
        <taxon>rosids</taxon>
        <taxon>fabids</taxon>
        <taxon>Fabales</taxon>
        <taxon>Fabaceae</taxon>
        <taxon>Papilionoideae</taxon>
        <taxon>50 kb inversion clade</taxon>
        <taxon>NPAAA clade</taxon>
        <taxon>indigoferoid/millettioid clade</taxon>
        <taxon>Phaseoleae</taxon>
        <taxon>Vigna</taxon>
    </lineage>
</organism>
<keyword evidence="5 10" id="KW-0805">Transcription regulation</keyword>
<dbReference type="InterPro" id="IPR033389">
    <property type="entry name" value="AUX/IAA_dom"/>
</dbReference>
<evidence type="ECO:0000256" key="2">
    <source>
        <dbReference type="ARBA" id="ARBA00006728"/>
    </source>
</evidence>
<comment type="subunit">
    <text evidence="3 10">Homodimers and heterodimers.</text>
</comment>
<evidence type="ECO:0000256" key="10">
    <source>
        <dbReference type="RuleBase" id="RU004549"/>
    </source>
</evidence>
<feature type="compositionally biased region" description="Basic and acidic residues" evidence="11">
    <location>
        <begin position="62"/>
        <end position="71"/>
    </location>
</feature>